<dbReference type="EMBL" id="UZAI01017160">
    <property type="protein sequence ID" value="VDP21206.1"/>
    <property type="molecule type" value="Genomic_DNA"/>
</dbReference>
<name>A0A183MKE1_9TREM</name>
<dbReference type="Proteomes" id="UP000277204">
    <property type="component" value="Unassembled WGS sequence"/>
</dbReference>
<evidence type="ECO:0000313" key="1">
    <source>
        <dbReference type="EMBL" id="VDP21206.1"/>
    </source>
</evidence>
<proteinExistence type="predicted"/>
<reference evidence="1 2" key="1">
    <citation type="submission" date="2018-11" db="EMBL/GenBank/DDBJ databases">
        <authorList>
            <consortium name="Pathogen Informatics"/>
        </authorList>
    </citation>
    <scope>NUCLEOTIDE SEQUENCE [LARGE SCALE GENOMIC DNA]</scope>
    <source>
        <strain evidence="1 2">Zambia</strain>
    </source>
</reference>
<organism evidence="1 2">
    <name type="scientific">Schistosoma margrebowiei</name>
    <dbReference type="NCBI Taxonomy" id="48269"/>
    <lineage>
        <taxon>Eukaryota</taxon>
        <taxon>Metazoa</taxon>
        <taxon>Spiralia</taxon>
        <taxon>Lophotrochozoa</taxon>
        <taxon>Platyhelminthes</taxon>
        <taxon>Trematoda</taxon>
        <taxon>Digenea</taxon>
        <taxon>Strigeidida</taxon>
        <taxon>Schistosomatoidea</taxon>
        <taxon>Schistosomatidae</taxon>
        <taxon>Schistosoma</taxon>
    </lineage>
</organism>
<accession>A0A183MKE1</accession>
<evidence type="ECO:0000313" key="2">
    <source>
        <dbReference type="Proteomes" id="UP000277204"/>
    </source>
</evidence>
<dbReference type="AlphaFoldDB" id="A0A183MKE1"/>
<protein>
    <submittedName>
        <fullName evidence="1">Uncharacterized protein</fullName>
    </submittedName>
</protein>
<sequence>MPLLTTRATIFIGKWNVRIMWETGRNNQITVELRRYNLVVMGISETYWTRADQRGLDMGDMLLYISHEGKNAPCTRRLTLMLSKQARKVLIGRESHGSKIIKVSLKKGVKHE</sequence>
<keyword evidence="2" id="KW-1185">Reference proteome</keyword>
<gene>
    <name evidence="1" type="ORF">SMRZ_LOCUS16516</name>
</gene>